<name>A0A5J5CIF2_9PERO</name>
<dbReference type="AlphaFoldDB" id="A0A5J5CIF2"/>
<feature type="non-terminal residue" evidence="3">
    <location>
        <position position="456"/>
    </location>
</feature>
<organism evidence="3 4">
    <name type="scientific">Etheostoma spectabile</name>
    <name type="common">orangethroat darter</name>
    <dbReference type="NCBI Taxonomy" id="54343"/>
    <lineage>
        <taxon>Eukaryota</taxon>
        <taxon>Metazoa</taxon>
        <taxon>Chordata</taxon>
        <taxon>Craniata</taxon>
        <taxon>Vertebrata</taxon>
        <taxon>Euteleostomi</taxon>
        <taxon>Actinopterygii</taxon>
        <taxon>Neopterygii</taxon>
        <taxon>Teleostei</taxon>
        <taxon>Neoteleostei</taxon>
        <taxon>Acanthomorphata</taxon>
        <taxon>Eupercaria</taxon>
        <taxon>Perciformes</taxon>
        <taxon>Percoidei</taxon>
        <taxon>Percidae</taxon>
        <taxon>Etheostomatinae</taxon>
        <taxon>Etheostoma</taxon>
    </lineage>
</organism>
<dbReference type="Pfam" id="PF05063">
    <property type="entry name" value="MT-A70"/>
    <property type="match status" value="1"/>
</dbReference>
<evidence type="ECO:0008006" key="5">
    <source>
        <dbReference type="Google" id="ProtNLM"/>
    </source>
</evidence>
<dbReference type="GO" id="GO:0009007">
    <property type="term" value="F:site-specific DNA-methyltransferase (adenine-specific) activity"/>
    <property type="evidence" value="ECO:0007669"/>
    <property type="project" value="TreeGrafter"/>
</dbReference>
<dbReference type="PANTHER" id="PTHR12829">
    <property type="entry name" value="N6-ADENOSINE-METHYLTRANSFERASE"/>
    <property type="match status" value="1"/>
</dbReference>
<accession>A0A5J5CIF2</accession>
<evidence type="ECO:0000256" key="1">
    <source>
        <dbReference type="PROSITE-ProRule" id="PRU00489"/>
    </source>
</evidence>
<evidence type="ECO:0000313" key="3">
    <source>
        <dbReference type="EMBL" id="KAA8580643.1"/>
    </source>
</evidence>
<evidence type="ECO:0000256" key="2">
    <source>
        <dbReference type="SAM" id="MobiDB-lite"/>
    </source>
</evidence>
<dbReference type="EMBL" id="VOFY01000022">
    <property type="protein sequence ID" value="KAA8580643.1"/>
    <property type="molecule type" value="Genomic_DNA"/>
</dbReference>
<dbReference type="GO" id="GO:0008173">
    <property type="term" value="F:RNA methyltransferase activity"/>
    <property type="evidence" value="ECO:0007669"/>
    <property type="project" value="TreeGrafter"/>
</dbReference>
<dbReference type="PANTHER" id="PTHR12829:SF4">
    <property type="entry name" value="N(6)-ADENINE-SPECIFIC METHYLTRANSFERASE METTL4"/>
    <property type="match status" value="1"/>
</dbReference>
<feature type="region of interest" description="Disordered" evidence="2">
    <location>
        <begin position="379"/>
        <end position="415"/>
    </location>
</feature>
<dbReference type="Proteomes" id="UP000327493">
    <property type="component" value="Chromosome 22"/>
</dbReference>
<proteinExistence type="inferred from homology"/>
<dbReference type="InterPro" id="IPR007757">
    <property type="entry name" value="MT-A70-like"/>
</dbReference>
<reference evidence="3 4" key="1">
    <citation type="submission" date="2019-08" db="EMBL/GenBank/DDBJ databases">
        <title>A chromosome-level genome assembly, high-density linkage maps, and genome scans reveal the genomic architecture of hybrid incompatibilities underlying speciation via character displacement in darters (Percidae: Etheostominae).</title>
        <authorList>
            <person name="Moran R.L."/>
            <person name="Catchen J.M."/>
            <person name="Fuller R.C."/>
        </authorList>
    </citation>
    <scope>NUCLEOTIDE SEQUENCE [LARGE SCALE GENOMIC DNA]</scope>
    <source>
        <strain evidence="3">EspeVRDwgs_2016</strain>
        <tissue evidence="3">Muscle</tissue>
    </source>
</reference>
<comment type="similarity">
    <text evidence="1">Belongs to the MT-A70-like family.</text>
</comment>
<gene>
    <name evidence="3" type="ORF">FQN60_013601</name>
</gene>
<feature type="compositionally biased region" description="Polar residues" evidence="2">
    <location>
        <begin position="402"/>
        <end position="415"/>
    </location>
</feature>
<dbReference type="GO" id="GO:0005829">
    <property type="term" value="C:cytosol"/>
    <property type="evidence" value="ECO:0007669"/>
    <property type="project" value="TreeGrafter"/>
</dbReference>
<protein>
    <recommendedName>
        <fullName evidence="5">Methyltransferase like 4</fullName>
    </recommendedName>
</protein>
<dbReference type="SUPFAM" id="SSF53335">
    <property type="entry name" value="S-adenosyl-L-methionine-dependent methyltransferases"/>
    <property type="match status" value="1"/>
</dbReference>
<sequence length="456" mass="51581">MAVVVLNTQGWVLDARSLIDRGYSRCIRFRNNNQKSYIKCLFKKQCFQNVKSHYSGSDAVKGGNTDMLQKTDKPSKIRSLVLEGTKSLVDSARSLGYLNGATDTVKEPLPSQECSLAALCEMAKEIPLVEHEEHEECVQILVAEDGCTSHVDLFSRVTENRADDATVVTLMGEEFVIPPQAAFLLSDFTRLQPLVHYGRRFDLIVMDPPWENKSVKRSRRYSSLPSSQLKRLPIPLLASMNCLVVTWVTNRPSHLRFVRDELYPHWGLEVVAEWFWVKVTTSGQFVFPLDSHHKKPYEVLVLGRYQTLEVPVDDQRLIVSVPSALHSQKPSLSEVLKPYITAEAKCLELFARNLQPGWTSWGNEVLKFQHTSYFTLTPTDEGTNVPKEAASDDCTEKPTLTPVLSSPEESSRHVTGQNVSRWSSTAAWFVNHHLILEQEKQVQLENTNPTQLSKGQ</sequence>
<dbReference type="PROSITE" id="PS00092">
    <property type="entry name" value="N6_MTASE"/>
    <property type="match status" value="1"/>
</dbReference>
<dbReference type="PROSITE" id="PS51143">
    <property type="entry name" value="MT_A70"/>
    <property type="match status" value="1"/>
</dbReference>
<dbReference type="InterPro" id="IPR002052">
    <property type="entry name" value="DNA_methylase_N6_adenine_CS"/>
</dbReference>
<dbReference type="GO" id="GO:0005634">
    <property type="term" value="C:nucleus"/>
    <property type="evidence" value="ECO:0007669"/>
    <property type="project" value="TreeGrafter"/>
</dbReference>
<dbReference type="GO" id="GO:0032259">
    <property type="term" value="P:methylation"/>
    <property type="evidence" value="ECO:0007669"/>
    <property type="project" value="InterPro"/>
</dbReference>
<comment type="caution">
    <text evidence="3">The sequence shown here is derived from an EMBL/GenBank/DDBJ whole genome shotgun (WGS) entry which is preliminary data.</text>
</comment>
<evidence type="ECO:0000313" key="4">
    <source>
        <dbReference type="Proteomes" id="UP000327493"/>
    </source>
</evidence>
<keyword evidence="4" id="KW-1185">Reference proteome</keyword>
<dbReference type="InterPro" id="IPR029063">
    <property type="entry name" value="SAM-dependent_MTases_sf"/>
</dbReference>
<dbReference type="GO" id="GO:0003676">
    <property type="term" value="F:nucleic acid binding"/>
    <property type="evidence" value="ECO:0007669"/>
    <property type="project" value="InterPro"/>
</dbReference>